<organism evidence="3 4">
    <name type="scientific">Euphydryas editha</name>
    <name type="common">Edith's checkerspot</name>
    <dbReference type="NCBI Taxonomy" id="104508"/>
    <lineage>
        <taxon>Eukaryota</taxon>
        <taxon>Metazoa</taxon>
        <taxon>Ecdysozoa</taxon>
        <taxon>Arthropoda</taxon>
        <taxon>Hexapoda</taxon>
        <taxon>Insecta</taxon>
        <taxon>Pterygota</taxon>
        <taxon>Neoptera</taxon>
        <taxon>Endopterygota</taxon>
        <taxon>Lepidoptera</taxon>
        <taxon>Glossata</taxon>
        <taxon>Ditrysia</taxon>
        <taxon>Papilionoidea</taxon>
        <taxon>Nymphalidae</taxon>
        <taxon>Nymphalinae</taxon>
        <taxon>Euphydryas</taxon>
    </lineage>
</organism>
<reference evidence="3" key="1">
    <citation type="submission" date="2022-03" db="EMBL/GenBank/DDBJ databases">
        <authorList>
            <person name="Tunstrom K."/>
        </authorList>
    </citation>
    <scope>NUCLEOTIDE SEQUENCE</scope>
</reference>
<feature type="region of interest" description="Disordered" evidence="1">
    <location>
        <begin position="368"/>
        <end position="452"/>
    </location>
</feature>
<evidence type="ECO:0000313" key="4">
    <source>
        <dbReference type="Proteomes" id="UP001153954"/>
    </source>
</evidence>
<comment type="caution">
    <text evidence="3">The sequence shown here is derived from an EMBL/GenBank/DDBJ whole genome shotgun (WGS) entry which is preliminary data.</text>
</comment>
<sequence>MVAQKITVCPYQGDDIGNQLKFKPNTERHEIDRLKSEKNQQVNSPTGVNTGGTTVSTPSSPVATTSFSEEYLKPEPLFLETMFHETDCEFFQDLVGWCAPPLEEKIVQYTDSSNKPEVRAHQTDTLYTQFSPQGWDVFDANSPTTNQISSCPVSPSVDGLADFNSNFFNTINITNDNKVPFQEQFVDINALPVVIGDLASGVMADKNPQQAMDSVWQNVHDIDYTKQLSNTHNTLPFIQQDDSLDMKYVSVTPREVENNDVVISEYIIDKEPEFETKEFELLARPERRGGLLSVNTQIWPNNTDIISTPDVLSVVEQLEKEKCIPPSSSTVVAAEHEIHTESTKIEESPISEDYEPVTPKTEITVDSEEEIVKPTARKRRRIDSEDSDETYTPYTEHSPRKYRRRKPSIPIKEMIKALEGAQQPTKTRRGRPPKRRESTVSTVSNNSSLSTHEMKYRELRDKNNEASKRSRMNRKIKELQMEQLADELEERNKILKVRADLLEDMTKKLRDALMSAVSQKRAG</sequence>
<dbReference type="EMBL" id="CAKOGL010000004">
    <property type="protein sequence ID" value="CAH2085647.1"/>
    <property type="molecule type" value="Genomic_DNA"/>
</dbReference>
<dbReference type="Gene3D" id="1.20.5.170">
    <property type="match status" value="1"/>
</dbReference>
<evidence type="ECO:0000256" key="1">
    <source>
        <dbReference type="SAM" id="MobiDB-lite"/>
    </source>
</evidence>
<feature type="region of interest" description="Disordered" evidence="1">
    <location>
        <begin position="34"/>
        <end position="62"/>
    </location>
</feature>
<keyword evidence="4" id="KW-1185">Reference proteome</keyword>
<evidence type="ECO:0000313" key="3">
    <source>
        <dbReference type="EMBL" id="CAH2085647.1"/>
    </source>
</evidence>
<dbReference type="Proteomes" id="UP001153954">
    <property type="component" value="Unassembled WGS sequence"/>
</dbReference>
<dbReference type="AlphaFoldDB" id="A0AAU9THQ0"/>
<feature type="domain" description="BZIP" evidence="2">
    <location>
        <begin position="453"/>
        <end position="516"/>
    </location>
</feature>
<dbReference type="SUPFAM" id="SSF57959">
    <property type="entry name" value="Leucine zipper domain"/>
    <property type="match status" value="1"/>
</dbReference>
<evidence type="ECO:0000259" key="2">
    <source>
        <dbReference type="PROSITE" id="PS50217"/>
    </source>
</evidence>
<gene>
    <name evidence="3" type="ORF">EEDITHA_LOCUS2095</name>
</gene>
<proteinExistence type="predicted"/>
<feature type="compositionally biased region" description="Low complexity" evidence="1">
    <location>
        <begin position="439"/>
        <end position="451"/>
    </location>
</feature>
<protein>
    <recommendedName>
        <fullName evidence="2">BZIP domain-containing protein</fullName>
    </recommendedName>
</protein>
<dbReference type="InterPro" id="IPR046347">
    <property type="entry name" value="bZIP_sf"/>
</dbReference>
<feature type="compositionally biased region" description="Low complexity" evidence="1">
    <location>
        <begin position="44"/>
        <end position="62"/>
    </location>
</feature>
<name>A0AAU9THQ0_EUPED</name>
<dbReference type="GO" id="GO:0003700">
    <property type="term" value="F:DNA-binding transcription factor activity"/>
    <property type="evidence" value="ECO:0007669"/>
    <property type="project" value="InterPro"/>
</dbReference>
<accession>A0AAU9THQ0</accession>
<dbReference type="InterPro" id="IPR004827">
    <property type="entry name" value="bZIP"/>
</dbReference>
<dbReference type="PROSITE" id="PS50217">
    <property type="entry name" value="BZIP"/>
    <property type="match status" value="1"/>
</dbReference>
<dbReference type="GO" id="GO:0005634">
    <property type="term" value="C:nucleus"/>
    <property type="evidence" value="ECO:0007669"/>
    <property type="project" value="UniProtKB-ARBA"/>
</dbReference>
<dbReference type="Pfam" id="PF07716">
    <property type="entry name" value="bZIP_2"/>
    <property type="match status" value="1"/>
</dbReference>
<dbReference type="CDD" id="cd14813">
    <property type="entry name" value="bZIP_BmCbz-like"/>
    <property type="match status" value="1"/>
</dbReference>